<protein>
    <submittedName>
        <fullName evidence="2">Uncharacterized protein</fullName>
    </submittedName>
</protein>
<proteinExistence type="predicted"/>
<dbReference type="AlphaFoldDB" id="U1PS73"/>
<keyword evidence="1" id="KW-0812">Transmembrane</keyword>
<feature type="transmembrane region" description="Helical" evidence="1">
    <location>
        <begin position="92"/>
        <end position="115"/>
    </location>
</feature>
<organism evidence="2 3">
    <name type="scientific">Haloquadratum walsbyi J07HQW2</name>
    <dbReference type="NCBI Taxonomy" id="1238425"/>
    <lineage>
        <taxon>Archaea</taxon>
        <taxon>Methanobacteriati</taxon>
        <taxon>Methanobacteriota</taxon>
        <taxon>Stenosarchaea group</taxon>
        <taxon>Halobacteria</taxon>
        <taxon>Halobacteriales</taxon>
        <taxon>Haloferacaceae</taxon>
        <taxon>Haloquadratum</taxon>
    </lineage>
</organism>
<name>U1PS73_9EURY</name>
<gene>
    <name evidence="2" type="ORF">J07HQW2_03124</name>
</gene>
<reference evidence="2 3" key="1">
    <citation type="journal article" date="2013" name="PLoS ONE">
        <title>Assembly-driven community genomics of a hypersaline microbial ecosystem.</title>
        <authorList>
            <person name="Podell S."/>
            <person name="Ugalde J.A."/>
            <person name="Narasingarao P."/>
            <person name="Banfield J.F."/>
            <person name="Heidelberg K.B."/>
            <person name="Allen E.E."/>
        </authorList>
    </citation>
    <scope>NUCLEOTIDE SEQUENCE [LARGE SCALE GENOMIC DNA]</scope>
    <source>
        <strain evidence="3">J07HQW2</strain>
    </source>
</reference>
<accession>U1PS73</accession>
<feature type="transmembrane region" description="Helical" evidence="1">
    <location>
        <begin position="127"/>
        <end position="158"/>
    </location>
</feature>
<keyword evidence="1" id="KW-0472">Membrane</keyword>
<evidence type="ECO:0000313" key="3">
    <source>
        <dbReference type="Proteomes" id="UP000030710"/>
    </source>
</evidence>
<evidence type="ECO:0000313" key="2">
    <source>
        <dbReference type="EMBL" id="ERG96642.1"/>
    </source>
</evidence>
<keyword evidence="1" id="KW-1133">Transmembrane helix</keyword>
<sequence>MSVKGFQSIQTRLPTTREDWHLMGRTIRLVLTIPLYTIAAIIAAVTALTVFVMSLNVQLVSDLIIGGALPPTDRLTVLVELYPFIGTSFGPLSGVLLLIVSILTGVNVAMAGYHVREHELTVAGGGASMLGVVFGTLGAGCAACGSAVLLSVLGLFGISTSLLFLPLDGLEFALLALVVITLSIHWLADGMRGGMVNGCPVDI</sequence>
<feature type="transmembrane region" description="Helical" evidence="1">
    <location>
        <begin position="170"/>
        <end position="188"/>
    </location>
</feature>
<dbReference type="Proteomes" id="UP000030710">
    <property type="component" value="Unassembled WGS sequence"/>
</dbReference>
<dbReference type="EMBL" id="KE356561">
    <property type="protein sequence ID" value="ERG96642.1"/>
    <property type="molecule type" value="Genomic_DNA"/>
</dbReference>
<feature type="transmembrane region" description="Helical" evidence="1">
    <location>
        <begin position="29"/>
        <end position="53"/>
    </location>
</feature>
<dbReference type="RefSeq" id="WP_021056105.1">
    <property type="nucleotide sequence ID" value="NZ_KE356561.1"/>
</dbReference>
<dbReference type="eggNOG" id="arCOG06293">
    <property type="taxonomic scope" value="Archaea"/>
</dbReference>
<dbReference type="HOGENOM" id="CLU_1387543_0_0_2"/>
<dbReference type="STRING" id="1238425.J07HQW2_03124"/>
<evidence type="ECO:0000256" key="1">
    <source>
        <dbReference type="SAM" id="Phobius"/>
    </source>
</evidence>